<sequence length="636" mass="71430">MEEKTAIHTVINAVEALGRGFDVNYDTRLLYCKGVDGSRVVEINEEHTRDLWLYDDKMLLEIGTLAKKVSNLQKLDQVVLEIKELMASNGAESRDKIPTRGDKIPVDISNFQESVGRDGTSVCSYNEMVEYFNKKANLPGHAPLGSCNVAFSYTGSKNIDTASTKTLCMDGFFIPLSNLQLMTHPLVLREDVKRAVPASWDPPALASFIKNFGTHVITSVTIGGKDVIYVKQHISSPLSTVEIKNYVQDIGNQRFSSTGSLTSSGLLKYKVNASSIYFRCFQSLRTFIFITAGDPSIFNNQGIYPQPTSAPYISGNGKEDVTVIFRRRGGADLEQSHTQWAKTIRSSPDVIEMSFVPIILLLEGVKGRDHLARAINKPQIEELRYFLEFQVPRVWVPVHDRLPNQHRKEPVCPSLQFSMMGQKLYVSLEQVSVGRKPVTGMQLYLEGSKVNRLCIYLQHLVSLPRILQPYWESHIAIGAPKWQGPEEQDSRWFEAVKWKNFSHVSSAPIESPEIFIGDLSGVYIVTGAQLGVWDFGSRNVLYMRLLYSRLPGCTIRRSLWDHTPNDKLRKQADSNGDESSIPGQNFIGNKLAKFVYMTEMSKGPRDPPGHWVVTGGKLGVDKGKIVLRLKYSLLNY</sequence>
<accession>A0A9J5XAH1</accession>
<protein>
    <recommendedName>
        <fullName evidence="1">MACPF domain-containing protein</fullName>
    </recommendedName>
</protein>
<keyword evidence="3" id="KW-1185">Reference proteome</keyword>
<dbReference type="Proteomes" id="UP000824120">
    <property type="component" value="Chromosome 9"/>
</dbReference>
<evidence type="ECO:0000313" key="2">
    <source>
        <dbReference type="EMBL" id="KAG5585345.1"/>
    </source>
</evidence>
<dbReference type="InterPro" id="IPR020864">
    <property type="entry name" value="MACPF"/>
</dbReference>
<dbReference type="SMART" id="SM00457">
    <property type="entry name" value="MACPF"/>
    <property type="match status" value="1"/>
</dbReference>
<evidence type="ECO:0000259" key="1">
    <source>
        <dbReference type="PROSITE" id="PS51412"/>
    </source>
</evidence>
<feature type="domain" description="MACPF" evidence="1">
    <location>
        <begin position="1"/>
        <end position="393"/>
    </location>
</feature>
<comment type="caution">
    <text evidence="2">The sequence shown here is derived from an EMBL/GenBank/DDBJ whole genome shotgun (WGS) entry which is preliminary data.</text>
</comment>
<reference evidence="2 3" key="1">
    <citation type="submission" date="2020-09" db="EMBL/GenBank/DDBJ databases">
        <title>De no assembly of potato wild relative species, Solanum commersonii.</title>
        <authorList>
            <person name="Cho K."/>
        </authorList>
    </citation>
    <scope>NUCLEOTIDE SEQUENCE [LARGE SCALE GENOMIC DNA]</scope>
    <source>
        <strain evidence="2">LZ3.2</strain>
        <tissue evidence="2">Leaf</tissue>
    </source>
</reference>
<dbReference type="GO" id="GO:2000031">
    <property type="term" value="P:regulation of salicylic acid mediated signaling pathway"/>
    <property type="evidence" value="ECO:0007669"/>
    <property type="project" value="InterPro"/>
</dbReference>
<dbReference type="OrthoDB" id="6150863at2759"/>
<evidence type="ECO:0000313" key="3">
    <source>
        <dbReference type="Proteomes" id="UP000824120"/>
    </source>
</evidence>
<dbReference type="PANTHER" id="PTHR33199">
    <property type="entry name" value="MACPF DOMAIN-CONTAINING PROTEIN CAD1"/>
    <property type="match status" value="1"/>
</dbReference>
<dbReference type="PANTHER" id="PTHR33199:SF15">
    <property type="entry name" value="MACPF DOMAIN-CONTAINING PROTEIN CAD1-LIKE"/>
    <property type="match status" value="1"/>
</dbReference>
<dbReference type="GO" id="GO:0009626">
    <property type="term" value="P:plant-type hypersensitive response"/>
    <property type="evidence" value="ECO:0007669"/>
    <property type="project" value="TreeGrafter"/>
</dbReference>
<gene>
    <name evidence="2" type="ORF">H5410_045779</name>
</gene>
<dbReference type="GO" id="GO:0005886">
    <property type="term" value="C:plasma membrane"/>
    <property type="evidence" value="ECO:0007669"/>
    <property type="project" value="TreeGrafter"/>
</dbReference>
<dbReference type="EMBL" id="JACXVP010000009">
    <property type="protein sequence ID" value="KAG5585345.1"/>
    <property type="molecule type" value="Genomic_DNA"/>
</dbReference>
<dbReference type="AlphaFoldDB" id="A0A9J5XAH1"/>
<name>A0A9J5XAH1_SOLCO</name>
<dbReference type="Pfam" id="PF01823">
    <property type="entry name" value="MACPF"/>
    <property type="match status" value="1"/>
</dbReference>
<proteinExistence type="predicted"/>
<dbReference type="PROSITE" id="PS51412">
    <property type="entry name" value="MACPF_2"/>
    <property type="match status" value="1"/>
</dbReference>
<organism evidence="2 3">
    <name type="scientific">Solanum commersonii</name>
    <name type="common">Commerson's wild potato</name>
    <name type="synonym">Commerson's nightshade</name>
    <dbReference type="NCBI Taxonomy" id="4109"/>
    <lineage>
        <taxon>Eukaryota</taxon>
        <taxon>Viridiplantae</taxon>
        <taxon>Streptophyta</taxon>
        <taxon>Embryophyta</taxon>
        <taxon>Tracheophyta</taxon>
        <taxon>Spermatophyta</taxon>
        <taxon>Magnoliopsida</taxon>
        <taxon>eudicotyledons</taxon>
        <taxon>Gunneridae</taxon>
        <taxon>Pentapetalae</taxon>
        <taxon>asterids</taxon>
        <taxon>lamiids</taxon>
        <taxon>Solanales</taxon>
        <taxon>Solanaceae</taxon>
        <taxon>Solanoideae</taxon>
        <taxon>Solaneae</taxon>
        <taxon>Solanum</taxon>
    </lineage>
</organism>
<dbReference type="InterPro" id="IPR044663">
    <property type="entry name" value="CAD1/NSL1-like"/>
</dbReference>